<evidence type="ECO:0000256" key="1">
    <source>
        <dbReference type="SAM" id="Phobius"/>
    </source>
</evidence>
<keyword evidence="3" id="KW-1185">Reference proteome</keyword>
<dbReference type="PANTHER" id="PTHR34980:SF2">
    <property type="entry name" value="INNER MEMBRANE PROTEIN YHAH-RELATED"/>
    <property type="match status" value="1"/>
</dbReference>
<dbReference type="AlphaFoldDB" id="A0A2G5NS53"/>
<name>A0A2G5NS53_9STAP</name>
<comment type="caution">
    <text evidence="2">The sequence shown here is derived from an EMBL/GenBank/DDBJ whole genome shotgun (WGS) entry which is preliminary data.</text>
</comment>
<dbReference type="Pfam" id="PF05656">
    <property type="entry name" value="DUF805"/>
    <property type="match status" value="1"/>
</dbReference>
<reference evidence="2 3" key="1">
    <citation type="journal article" date="2018" name="Front. Microbiol.">
        <title>Description and Comparative Genomics of Macrococcus caseolyticus subsp. hominis subsp. nov., Macrococcus goetzii sp. nov., Macrococcus epidermidis sp. nov., and Macrococcus bohemicus sp. nov., Novel Macrococci From Human Clinical Material With Virulence Potential and Suspected Uptake of Foreign DNA by Natural Transformation.</title>
        <authorList>
            <person name="Maslanova I."/>
            <person name="Wertheimer Z."/>
            <person name="Sedlacek I."/>
            <person name="Svec P."/>
            <person name="Indrakova A."/>
            <person name="Kovarovic V."/>
            <person name="Schumann P."/>
            <person name="Sproer C."/>
            <person name="Kralova S."/>
            <person name="Sedo O."/>
            <person name="Kristofova L."/>
            <person name="Vrbovska V."/>
            <person name="Fuzik T."/>
            <person name="Petras P."/>
            <person name="Zdrahal Z."/>
            <person name="Ruzickova V."/>
            <person name="Doskar J."/>
            <person name="Pantucek R."/>
        </authorList>
    </citation>
    <scope>NUCLEOTIDE SEQUENCE [LARGE SCALE GENOMIC DNA]</scope>
    <source>
        <strain evidence="2 3">CCM 4927</strain>
    </source>
</reference>
<proteinExistence type="predicted"/>
<sequence>MVRNITFKDAYMDFWKRALDFSGRSSRKEYWIPMLVNIIFLLSTWTMCTYIDGQLDIDPDSRLSISNIVYKTLSFFFSIGVLSVSVRRLHDTNLSGIIAIVPGVLVMTIVLISMLLNQFGVDTESMISIAMPVCLIGIVIIYLVLLLRDGTHGPNEYGEDPLNR</sequence>
<feature type="transmembrane region" description="Helical" evidence="1">
    <location>
        <begin position="98"/>
        <end position="120"/>
    </location>
</feature>
<dbReference type="EMBL" id="MJBI02000001">
    <property type="protein sequence ID" value="RAI82903.1"/>
    <property type="molecule type" value="Genomic_DNA"/>
</dbReference>
<feature type="transmembrane region" description="Helical" evidence="1">
    <location>
        <begin position="126"/>
        <end position="147"/>
    </location>
</feature>
<dbReference type="PANTHER" id="PTHR34980">
    <property type="entry name" value="INNER MEMBRANE PROTEIN-RELATED-RELATED"/>
    <property type="match status" value="1"/>
</dbReference>
<protein>
    <submittedName>
        <fullName evidence="2">DUF805 domain-containing protein</fullName>
    </submittedName>
</protein>
<dbReference type="RefSeq" id="WP_099577533.1">
    <property type="nucleotide sequence ID" value="NZ_MJBI02000001.1"/>
</dbReference>
<keyword evidence="1" id="KW-0812">Transmembrane</keyword>
<keyword evidence="1" id="KW-0472">Membrane</keyword>
<gene>
    <name evidence="2" type="ORF">BFS35_004245</name>
</gene>
<dbReference type="GO" id="GO:0005886">
    <property type="term" value="C:plasma membrane"/>
    <property type="evidence" value="ECO:0007669"/>
    <property type="project" value="TreeGrafter"/>
</dbReference>
<organism evidence="2 3">
    <name type="scientific">Macrococcoides goetzii</name>
    <dbReference type="NCBI Taxonomy" id="1891097"/>
    <lineage>
        <taxon>Bacteria</taxon>
        <taxon>Bacillati</taxon>
        <taxon>Bacillota</taxon>
        <taxon>Bacilli</taxon>
        <taxon>Bacillales</taxon>
        <taxon>Staphylococcaceae</taxon>
        <taxon>Macrococcoides</taxon>
    </lineage>
</organism>
<evidence type="ECO:0000313" key="3">
    <source>
        <dbReference type="Proteomes" id="UP000229523"/>
    </source>
</evidence>
<dbReference type="InterPro" id="IPR008523">
    <property type="entry name" value="DUF805"/>
</dbReference>
<evidence type="ECO:0000313" key="2">
    <source>
        <dbReference type="EMBL" id="RAI82903.1"/>
    </source>
</evidence>
<keyword evidence="1" id="KW-1133">Transmembrane helix</keyword>
<accession>A0A2G5NS53</accession>
<feature type="transmembrane region" description="Helical" evidence="1">
    <location>
        <begin position="68"/>
        <end position="86"/>
    </location>
</feature>
<feature type="transmembrane region" description="Helical" evidence="1">
    <location>
        <begin position="30"/>
        <end position="48"/>
    </location>
</feature>
<dbReference type="Proteomes" id="UP000229523">
    <property type="component" value="Unassembled WGS sequence"/>
</dbReference>